<dbReference type="Proteomes" id="UP000761264">
    <property type="component" value="Unassembled WGS sequence"/>
</dbReference>
<dbReference type="Gene3D" id="3.40.50.150">
    <property type="entry name" value="Vaccinia Virus protein VP39"/>
    <property type="match status" value="1"/>
</dbReference>
<dbReference type="Pfam" id="PF13489">
    <property type="entry name" value="Methyltransf_23"/>
    <property type="match status" value="1"/>
</dbReference>
<name>A0A967EZM3_9PROT</name>
<accession>A0A967EZM3</accession>
<reference evidence="1" key="1">
    <citation type="submission" date="2020-03" db="EMBL/GenBank/DDBJ databases">
        <title>Genome of Pelagibius litoralis DSM 21314T.</title>
        <authorList>
            <person name="Wang G."/>
        </authorList>
    </citation>
    <scope>NUCLEOTIDE SEQUENCE</scope>
    <source>
        <strain evidence="1">DSM 21314</strain>
    </source>
</reference>
<sequence length="258" mass="30347">MNTIDNVSKTLQSAYDEQYTDSMTEWRELGGRYKAQNIIDVCKGYSFSKVLECGAGEGSILKELEKKEFAPRLYALELSDSGISQIRKRQMKSLNEVLKFDGYNIPYPDKEFDLAYCSHVIEHVEHPRILLRELKRVSEYQVFEIPLDYSPNADEKVHHFLSYGHINIFTPSLFKFLLKSEGFEILSERFTQSHEEIIRFNWYRNQGLPKSLKNEIKLRLRPLRNNVKRFVYGKKRHEEFGHSAYTCLAKSRGELKIF</sequence>
<gene>
    <name evidence="1" type="ORF">HBA54_17105</name>
</gene>
<dbReference type="GO" id="GO:0032259">
    <property type="term" value="P:methylation"/>
    <property type="evidence" value="ECO:0007669"/>
    <property type="project" value="UniProtKB-KW"/>
</dbReference>
<protein>
    <submittedName>
        <fullName evidence="1">Class I SAM-dependent methyltransferase</fullName>
    </submittedName>
</protein>
<dbReference type="InterPro" id="IPR029063">
    <property type="entry name" value="SAM-dependent_MTases_sf"/>
</dbReference>
<dbReference type="RefSeq" id="WP_167226806.1">
    <property type="nucleotide sequence ID" value="NZ_JAAQPH010000013.1"/>
</dbReference>
<keyword evidence="1" id="KW-0808">Transferase</keyword>
<evidence type="ECO:0000313" key="1">
    <source>
        <dbReference type="EMBL" id="NIA70328.1"/>
    </source>
</evidence>
<comment type="caution">
    <text evidence="1">The sequence shown here is derived from an EMBL/GenBank/DDBJ whole genome shotgun (WGS) entry which is preliminary data.</text>
</comment>
<organism evidence="1 2">
    <name type="scientific">Pelagibius litoralis</name>
    <dbReference type="NCBI Taxonomy" id="374515"/>
    <lineage>
        <taxon>Bacteria</taxon>
        <taxon>Pseudomonadati</taxon>
        <taxon>Pseudomonadota</taxon>
        <taxon>Alphaproteobacteria</taxon>
        <taxon>Rhodospirillales</taxon>
        <taxon>Rhodovibrionaceae</taxon>
        <taxon>Pelagibius</taxon>
    </lineage>
</organism>
<keyword evidence="1" id="KW-0489">Methyltransferase</keyword>
<dbReference type="GO" id="GO:0008168">
    <property type="term" value="F:methyltransferase activity"/>
    <property type="evidence" value="ECO:0007669"/>
    <property type="project" value="UniProtKB-KW"/>
</dbReference>
<dbReference type="EMBL" id="JAAQPH010000013">
    <property type="protein sequence ID" value="NIA70328.1"/>
    <property type="molecule type" value="Genomic_DNA"/>
</dbReference>
<dbReference type="CDD" id="cd02440">
    <property type="entry name" value="AdoMet_MTases"/>
    <property type="match status" value="1"/>
</dbReference>
<keyword evidence="2" id="KW-1185">Reference proteome</keyword>
<dbReference type="SUPFAM" id="SSF53335">
    <property type="entry name" value="S-adenosyl-L-methionine-dependent methyltransferases"/>
    <property type="match status" value="1"/>
</dbReference>
<evidence type="ECO:0000313" key="2">
    <source>
        <dbReference type="Proteomes" id="UP000761264"/>
    </source>
</evidence>
<proteinExistence type="predicted"/>
<dbReference type="AlphaFoldDB" id="A0A967EZM3"/>